<gene>
    <name evidence="3" type="ORF">C2E21_7613</name>
</gene>
<dbReference type="Proteomes" id="UP000239899">
    <property type="component" value="Unassembled WGS sequence"/>
</dbReference>
<keyword evidence="2" id="KW-0472">Membrane</keyword>
<feature type="transmembrane region" description="Helical" evidence="2">
    <location>
        <begin position="503"/>
        <end position="524"/>
    </location>
</feature>
<keyword evidence="2" id="KW-0812">Transmembrane</keyword>
<protein>
    <submittedName>
        <fullName evidence="3">ABC transporter permease isoform B</fullName>
    </submittedName>
</protein>
<feature type="compositionally biased region" description="Low complexity" evidence="1">
    <location>
        <begin position="550"/>
        <end position="578"/>
    </location>
</feature>
<sequence length="601" mass="63030">MADENLAIQLGAACSRSAVPTEVHERLQGAFPGCKLIRLSFGLQNKVMVSITVDLQGSGATHASYVPIHPTAAAAAVLQNQPIVVVREANRRSPLWDQEDLYQREGCTSLSVVSMPFYWPPRTGTMYEGHQLPVPQNTAYHPTFGALTVAGSQTTTQVEMGRLSDLALRTGRHVGPHISMLLASLEGAGLLPTEAEAQDELQLGDADEGDWMEDDDMGELFGFDAAATAADEAVAALMPGLAPQQAQQAGQQAQQAPPCAQQAAAGAAQPASHGSGSGSHPSGSGSGPTGHGGMRLRRGMSPFKFSSLTFHPAQLERAFAMHHSRRQQKNDLLAAFVVLLGLLCAAALHMQAQWPAGLAALLLFAPYFFDARLYQGLREPLLGTTQLLYCLFLSSLQPLAPPASPAVQQPLGACPSPSSGDLGNGSCGPDSLSQGGEAVLAGFGILRFVVHSCGLHYVTLSPLLLRLRTNHALPVQFASLCLALFRLPDAYEATLGRVDTVHLMLLGLILIVFSLAALWALWLAELRMRDAWLERRRRRGAAAIDNNLDNGNSSGVSPGSPVGGHDQEPAAAAAGGEGPSSAAAAAAAATVVVEGAAAEAR</sequence>
<dbReference type="EMBL" id="LHPG02000016">
    <property type="protein sequence ID" value="PRW33557.1"/>
    <property type="molecule type" value="Genomic_DNA"/>
</dbReference>
<dbReference type="AlphaFoldDB" id="A0A2P6TGY2"/>
<feature type="transmembrane region" description="Helical" evidence="2">
    <location>
        <begin position="332"/>
        <end position="350"/>
    </location>
</feature>
<name>A0A2P6TGY2_CHLSO</name>
<evidence type="ECO:0000256" key="1">
    <source>
        <dbReference type="SAM" id="MobiDB-lite"/>
    </source>
</evidence>
<feature type="region of interest" description="Disordered" evidence="1">
    <location>
        <begin position="246"/>
        <end position="296"/>
    </location>
</feature>
<keyword evidence="2" id="KW-1133">Transmembrane helix</keyword>
<feature type="compositionally biased region" description="Low complexity" evidence="1">
    <location>
        <begin position="246"/>
        <end position="283"/>
    </location>
</feature>
<feature type="region of interest" description="Disordered" evidence="1">
    <location>
        <begin position="544"/>
        <end position="578"/>
    </location>
</feature>
<proteinExistence type="predicted"/>
<evidence type="ECO:0000313" key="3">
    <source>
        <dbReference type="EMBL" id="PRW33557.1"/>
    </source>
</evidence>
<accession>A0A2P6TGY2</accession>
<organism evidence="3 4">
    <name type="scientific">Chlorella sorokiniana</name>
    <name type="common">Freshwater green alga</name>
    <dbReference type="NCBI Taxonomy" id="3076"/>
    <lineage>
        <taxon>Eukaryota</taxon>
        <taxon>Viridiplantae</taxon>
        <taxon>Chlorophyta</taxon>
        <taxon>core chlorophytes</taxon>
        <taxon>Trebouxiophyceae</taxon>
        <taxon>Chlorellales</taxon>
        <taxon>Chlorellaceae</taxon>
        <taxon>Chlorella clade</taxon>
        <taxon>Chlorella</taxon>
    </lineage>
</organism>
<reference evidence="3 4" key="1">
    <citation type="journal article" date="2018" name="Plant J.">
        <title>Genome sequences of Chlorella sorokiniana UTEX 1602 and Micractinium conductrix SAG 241.80: implications to maltose excretion by a green alga.</title>
        <authorList>
            <person name="Arriola M.B."/>
            <person name="Velmurugan N."/>
            <person name="Zhang Y."/>
            <person name="Plunkett M.H."/>
            <person name="Hondzo H."/>
            <person name="Barney B.M."/>
        </authorList>
    </citation>
    <scope>NUCLEOTIDE SEQUENCE [LARGE SCALE GENOMIC DNA]</scope>
    <source>
        <strain evidence="4">UTEX 1602</strain>
    </source>
</reference>
<comment type="caution">
    <text evidence="3">The sequence shown here is derived from an EMBL/GenBank/DDBJ whole genome shotgun (WGS) entry which is preliminary data.</text>
</comment>
<keyword evidence="4" id="KW-1185">Reference proteome</keyword>
<evidence type="ECO:0000313" key="4">
    <source>
        <dbReference type="Proteomes" id="UP000239899"/>
    </source>
</evidence>
<evidence type="ECO:0000256" key="2">
    <source>
        <dbReference type="SAM" id="Phobius"/>
    </source>
</evidence>
<feature type="compositionally biased region" description="Gly residues" evidence="1">
    <location>
        <begin position="284"/>
        <end position="293"/>
    </location>
</feature>
<dbReference type="OrthoDB" id="515349at2759"/>